<name>A0ABS4T491_9MICC</name>
<dbReference type="RefSeq" id="WP_245324445.1">
    <property type="nucleotide sequence ID" value="NZ_JAGINX010000001.1"/>
</dbReference>
<keyword evidence="1" id="KW-1133">Transmembrane helix</keyword>
<sequence>MITDTIQGVLLLLAAGTIFVVLFAEFGFDWGVFRDLA</sequence>
<comment type="caution">
    <text evidence="2">The sequence shown here is derived from an EMBL/GenBank/DDBJ whole genome shotgun (WGS) entry which is preliminary data.</text>
</comment>
<dbReference type="EMBL" id="JAGINX010000001">
    <property type="protein sequence ID" value="MBP2318116.1"/>
    <property type="molecule type" value="Genomic_DNA"/>
</dbReference>
<accession>A0ABS4T491</accession>
<keyword evidence="3" id="KW-1185">Reference proteome</keyword>
<keyword evidence="1" id="KW-0472">Membrane</keyword>
<proteinExistence type="predicted"/>
<dbReference type="Proteomes" id="UP001519331">
    <property type="component" value="Unassembled WGS sequence"/>
</dbReference>
<evidence type="ECO:0000313" key="2">
    <source>
        <dbReference type="EMBL" id="MBP2318116.1"/>
    </source>
</evidence>
<gene>
    <name evidence="2" type="ORF">JOF45_001135</name>
</gene>
<reference evidence="2 3" key="1">
    <citation type="submission" date="2021-03" db="EMBL/GenBank/DDBJ databases">
        <title>Sequencing the genomes of 1000 actinobacteria strains.</title>
        <authorList>
            <person name="Klenk H.-P."/>
        </authorList>
    </citation>
    <scope>NUCLEOTIDE SEQUENCE [LARGE SCALE GENOMIC DNA]</scope>
    <source>
        <strain evidence="2 3">DSM 12544</strain>
    </source>
</reference>
<keyword evidence="1" id="KW-0812">Transmembrane</keyword>
<evidence type="ECO:0000313" key="3">
    <source>
        <dbReference type="Proteomes" id="UP001519331"/>
    </source>
</evidence>
<organism evidence="2 3">
    <name type="scientific">Nesterenkonia lacusekhoensis</name>
    <dbReference type="NCBI Taxonomy" id="150832"/>
    <lineage>
        <taxon>Bacteria</taxon>
        <taxon>Bacillati</taxon>
        <taxon>Actinomycetota</taxon>
        <taxon>Actinomycetes</taxon>
        <taxon>Micrococcales</taxon>
        <taxon>Micrococcaceae</taxon>
        <taxon>Nesterenkonia</taxon>
    </lineage>
</organism>
<evidence type="ECO:0000256" key="1">
    <source>
        <dbReference type="SAM" id="Phobius"/>
    </source>
</evidence>
<protein>
    <submittedName>
        <fullName evidence="2">Uncharacterized protein</fullName>
    </submittedName>
</protein>
<feature type="transmembrane region" description="Helical" evidence="1">
    <location>
        <begin position="6"/>
        <end position="28"/>
    </location>
</feature>